<keyword evidence="4" id="KW-0378">Hydrolase</keyword>
<keyword evidence="5" id="KW-1185">Reference proteome</keyword>
<gene>
    <name evidence="4" type="ORF">C8A05DRAFT_36140</name>
</gene>
<feature type="signal peptide" evidence="2">
    <location>
        <begin position="1"/>
        <end position="22"/>
    </location>
</feature>
<evidence type="ECO:0000313" key="5">
    <source>
        <dbReference type="Proteomes" id="UP001303889"/>
    </source>
</evidence>
<dbReference type="SUPFAM" id="SSF51445">
    <property type="entry name" value="(Trans)glycosidases"/>
    <property type="match status" value="1"/>
</dbReference>
<keyword evidence="2" id="KW-0732">Signal</keyword>
<reference evidence="4" key="1">
    <citation type="journal article" date="2023" name="Mol. Phylogenet. Evol.">
        <title>Genome-scale phylogeny and comparative genomics of the fungal order Sordariales.</title>
        <authorList>
            <person name="Hensen N."/>
            <person name="Bonometti L."/>
            <person name="Westerberg I."/>
            <person name="Brannstrom I.O."/>
            <person name="Guillou S."/>
            <person name="Cros-Aarteil S."/>
            <person name="Calhoun S."/>
            <person name="Haridas S."/>
            <person name="Kuo A."/>
            <person name="Mondo S."/>
            <person name="Pangilinan J."/>
            <person name="Riley R."/>
            <person name="LaButti K."/>
            <person name="Andreopoulos B."/>
            <person name="Lipzen A."/>
            <person name="Chen C."/>
            <person name="Yan M."/>
            <person name="Daum C."/>
            <person name="Ng V."/>
            <person name="Clum A."/>
            <person name="Steindorff A."/>
            <person name="Ohm R.A."/>
            <person name="Martin F."/>
            <person name="Silar P."/>
            <person name="Natvig D.O."/>
            <person name="Lalanne C."/>
            <person name="Gautier V."/>
            <person name="Ament-Velasquez S.L."/>
            <person name="Kruys A."/>
            <person name="Hutchinson M.I."/>
            <person name="Powell A.J."/>
            <person name="Barry K."/>
            <person name="Miller A.N."/>
            <person name="Grigoriev I.V."/>
            <person name="Debuchy R."/>
            <person name="Gladieux P."/>
            <person name="Hiltunen Thoren M."/>
            <person name="Johannesson H."/>
        </authorList>
    </citation>
    <scope>NUCLEOTIDE SEQUENCE</scope>
    <source>
        <strain evidence="4">CBS 103.79</strain>
    </source>
</reference>
<dbReference type="GO" id="GO:0016787">
    <property type="term" value="F:hydrolase activity"/>
    <property type="evidence" value="ECO:0007669"/>
    <property type="project" value="UniProtKB-KW"/>
</dbReference>
<feature type="compositionally biased region" description="Low complexity" evidence="1">
    <location>
        <begin position="167"/>
        <end position="182"/>
    </location>
</feature>
<feature type="compositionally biased region" description="Low complexity" evidence="1">
    <location>
        <begin position="123"/>
        <end position="141"/>
    </location>
</feature>
<protein>
    <submittedName>
        <fullName evidence="4">Glycosyl hydrolase catalytic core-domain-containing protein</fullName>
    </submittedName>
</protein>
<feature type="region of interest" description="Disordered" evidence="1">
    <location>
        <begin position="69"/>
        <end position="108"/>
    </location>
</feature>
<reference evidence="4" key="2">
    <citation type="submission" date="2023-05" db="EMBL/GenBank/DDBJ databases">
        <authorList>
            <consortium name="Lawrence Berkeley National Laboratory"/>
            <person name="Steindorff A."/>
            <person name="Hensen N."/>
            <person name="Bonometti L."/>
            <person name="Westerberg I."/>
            <person name="Brannstrom I.O."/>
            <person name="Guillou S."/>
            <person name="Cros-Aarteil S."/>
            <person name="Calhoun S."/>
            <person name="Haridas S."/>
            <person name="Kuo A."/>
            <person name="Mondo S."/>
            <person name="Pangilinan J."/>
            <person name="Riley R."/>
            <person name="Labutti K."/>
            <person name="Andreopoulos B."/>
            <person name="Lipzen A."/>
            <person name="Chen C."/>
            <person name="Yanf M."/>
            <person name="Daum C."/>
            <person name="Ng V."/>
            <person name="Clum A."/>
            <person name="Ohm R."/>
            <person name="Martin F."/>
            <person name="Silar P."/>
            <person name="Natvig D."/>
            <person name="Lalanne C."/>
            <person name="Gautier V."/>
            <person name="Ament-Velasquez S.L."/>
            <person name="Kruys A."/>
            <person name="Hutchinson M.I."/>
            <person name="Powell A.J."/>
            <person name="Barry K."/>
            <person name="Miller A.N."/>
            <person name="Grigoriev I.V."/>
            <person name="Debuchy R."/>
            <person name="Gladieux P."/>
            <person name="Thoren M.H."/>
            <person name="Johannesson H."/>
        </authorList>
    </citation>
    <scope>NUCLEOTIDE SEQUENCE</scope>
    <source>
        <strain evidence="4">CBS 103.79</strain>
    </source>
</reference>
<evidence type="ECO:0000256" key="1">
    <source>
        <dbReference type="SAM" id="MobiDB-lite"/>
    </source>
</evidence>
<evidence type="ECO:0000313" key="4">
    <source>
        <dbReference type="EMBL" id="KAK3900234.1"/>
    </source>
</evidence>
<evidence type="ECO:0000256" key="2">
    <source>
        <dbReference type="SAM" id="SignalP"/>
    </source>
</evidence>
<dbReference type="InterPro" id="IPR053183">
    <property type="entry name" value="ASL1"/>
</dbReference>
<dbReference type="GO" id="GO:0009277">
    <property type="term" value="C:fungal-type cell wall"/>
    <property type="evidence" value="ECO:0007669"/>
    <property type="project" value="TreeGrafter"/>
</dbReference>
<dbReference type="PANTHER" id="PTHR34154">
    <property type="entry name" value="ALKALI-SENSITIVE LINKAGE PROTEIN 1"/>
    <property type="match status" value="1"/>
</dbReference>
<feature type="compositionally biased region" description="Gly residues" evidence="1">
    <location>
        <begin position="183"/>
        <end position="194"/>
    </location>
</feature>
<dbReference type="PANTHER" id="PTHR34154:SF13">
    <property type="entry name" value="ASL1-LIKE GLYCOSYL HYDROLASE CATALYTIC DOMAIN-CONTAINING PROTEIN"/>
    <property type="match status" value="1"/>
</dbReference>
<dbReference type="GO" id="GO:0071966">
    <property type="term" value="P:fungal-type cell wall polysaccharide metabolic process"/>
    <property type="evidence" value="ECO:0007669"/>
    <property type="project" value="TreeGrafter"/>
</dbReference>
<feature type="region of interest" description="Disordered" evidence="1">
    <location>
        <begin position="123"/>
        <end position="200"/>
    </location>
</feature>
<feature type="domain" description="Asl1-like glycosyl hydrolase catalytic" evidence="3">
    <location>
        <begin position="201"/>
        <end position="414"/>
    </location>
</feature>
<accession>A0AAN6MGN9</accession>
<feature type="chain" id="PRO_5042925930" evidence="2">
    <location>
        <begin position="23"/>
        <end position="429"/>
    </location>
</feature>
<dbReference type="Proteomes" id="UP001303889">
    <property type="component" value="Unassembled WGS sequence"/>
</dbReference>
<dbReference type="EMBL" id="MU855693">
    <property type="protein sequence ID" value="KAK3900234.1"/>
    <property type="molecule type" value="Genomic_DNA"/>
</dbReference>
<dbReference type="Gene3D" id="3.20.20.80">
    <property type="entry name" value="Glycosidases"/>
    <property type="match status" value="1"/>
</dbReference>
<comment type="caution">
    <text evidence="4">The sequence shown here is derived from an EMBL/GenBank/DDBJ whole genome shotgun (WGS) entry which is preliminary data.</text>
</comment>
<sequence>MHSKTLLALAAAGASLVGQAIAGPRHLGLQHGVQHGHHEKRALVTQKVTVTDWVTVTVTEGETATTAPRVFVTQSRKRKSTSTSKSSSSTKSTTTSSAVVAPPAATPASSTTLVTLVSSSSKAPAVQAVPSSTSVAPVVNTPAPPPPPAPTSTSTSQAPVAPPPAPTTTSQAPAAPPAAQEGNGSGSNTGGSTGGSSAKRGLAYNDPQLLTRFLNGGNKVSWAYNWGQYDDSGTSLEFCPMLWGLKLDFAQTWPANAQKAINAGSKCLFSFNEPDLGSQANMSPQLAAQKHIELMNPFSGKALIGAPAITNSGASNQGIAWLKQFFDACGGKCAVDFVNIHIYGVDTTTFLTHLRNVRDAFNKPVWITEFAFDGSDDQIDAQLKTVIHEIETNPTYSFVQRYSYFMAGDGHLVKGNSVSSYGNTFAYGA</sequence>
<dbReference type="InterPro" id="IPR017853">
    <property type="entry name" value="GH"/>
</dbReference>
<dbReference type="Pfam" id="PF11790">
    <property type="entry name" value="Glyco_hydro_cc"/>
    <property type="match status" value="1"/>
</dbReference>
<name>A0AAN6MGN9_9PEZI</name>
<dbReference type="AlphaFoldDB" id="A0AAN6MGN9"/>
<proteinExistence type="predicted"/>
<feature type="compositionally biased region" description="Low complexity" evidence="1">
    <location>
        <begin position="81"/>
        <end position="108"/>
    </location>
</feature>
<organism evidence="4 5">
    <name type="scientific">Staphylotrichum tortipilum</name>
    <dbReference type="NCBI Taxonomy" id="2831512"/>
    <lineage>
        <taxon>Eukaryota</taxon>
        <taxon>Fungi</taxon>
        <taxon>Dikarya</taxon>
        <taxon>Ascomycota</taxon>
        <taxon>Pezizomycotina</taxon>
        <taxon>Sordariomycetes</taxon>
        <taxon>Sordariomycetidae</taxon>
        <taxon>Sordariales</taxon>
        <taxon>Chaetomiaceae</taxon>
        <taxon>Staphylotrichum</taxon>
    </lineage>
</organism>
<dbReference type="InterPro" id="IPR024655">
    <property type="entry name" value="Asl1_glyco_hydro_catalytic"/>
</dbReference>
<evidence type="ECO:0000259" key="3">
    <source>
        <dbReference type="Pfam" id="PF11790"/>
    </source>
</evidence>